<feature type="transmembrane region" description="Helical" evidence="1">
    <location>
        <begin position="201"/>
        <end position="220"/>
    </location>
</feature>
<evidence type="ECO:0000256" key="1">
    <source>
        <dbReference type="SAM" id="Phobius"/>
    </source>
</evidence>
<evidence type="ECO:0008006" key="4">
    <source>
        <dbReference type="Google" id="ProtNLM"/>
    </source>
</evidence>
<accession>A0ABP9QSF8</accession>
<keyword evidence="1" id="KW-0812">Transmembrane</keyword>
<protein>
    <recommendedName>
        <fullName evidence="4">5-formyltetrahydrofolate cyclo-ligase</fullName>
    </recommendedName>
</protein>
<evidence type="ECO:0000313" key="2">
    <source>
        <dbReference type="EMBL" id="GAA5166780.1"/>
    </source>
</evidence>
<keyword evidence="3" id="KW-1185">Reference proteome</keyword>
<reference evidence="3" key="1">
    <citation type="journal article" date="2019" name="Int. J. Syst. Evol. Microbiol.">
        <title>The Global Catalogue of Microorganisms (GCM) 10K type strain sequencing project: providing services to taxonomists for standard genome sequencing and annotation.</title>
        <authorList>
            <consortium name="The Broad Institute Genomics Platform"/>
            <consortium name="The Broad Institute Genome Sequencing Center for Infectious Disease"/>
            <person name="Wu L."/>
            <person name="Ma J."/>
        </authorList>
    </citation>
    <scope>NUCLEOTIDE SEQUENCE [LARGE SCALE GENOMIC DNA]</scope>
    <source>
        <strain evidence="3">JCM 18715</strain>
    </source>
</reference>
<comment type="caution">
    <text evidence="2">The sequence shown here is derived from an EMBL/GenBank/DDBJ whole genome shotgun (WGS) entry which is preliminary data.</text>
</comment>
<dbReference type="Proteomes" id="UP001500547">
    <property type="component" value="Unassembled WGS sequence"/>
</dbReference>
<dbReference type="EMBL" id="BAABLD010000008">
    <property type="protein sequence ID" value="GAA5166780.1"/>
    <property type="molecule type" value="Genomic_DNA"/>
</dbReference>
<proteinExistence type="predicted"/>
<organism evidence="2 3">
    <name type="scientific">Viridibacterium curvum</name>
    <dbReference type="NCBI Taxonomy" id="1101404"/>
    <lineage>
        <taxon>Bacteria</taxon>
        <taxon>Pseudomonadati</taxon>
        <taxon>Pseudomonadota</taxon>
        <taxon>Betaproteobacteria</taxon>
        <taxon>Rhodocyclales</taxon>
        <taxon>Rhodocyclaceae</taxon>
        <taxon>Viridibacterium</taxon>
    </lineage>
</organism>
<dbReference type="RefSeq" id="WP_345533249.1">
    <property type="nucleotide sequence ID" value="NZ_BAABLD010000008.1"/>
</dbReference>
<sequence length="226" mass="23939">MNMQRRKALGLGVLGWGILGAPGMVPLTGCFTSEFLSKDQRPTYAEKISSVLVTPDRRQLMVLGEKYHYIFDMPPLLSNVLGSEWQSSVRAMFYHFNVDTGGHISGEVHLSLDDKAADSVVQAALAAGLSDTGTRKGAPPPATAIRGTVTLKGQRFRANGVQAGARQALNKEYSIIVSEPENAASIAVKVVGTPITLAADGLLIVLVAGVAVVLLPVFIASQLGNR</sequence>
<keyword evidence="1" id="KW-1133">Transmembrane helix</keyword>
<keyword evidence="1" id="KW-0472">Membrane</keyword>
<name>A0ABP9QSF8_9RHOO</name>
<gene>
    <name evidence="2" type="ORF">GCM10025770_24370</name>
</gene>
<evidence type="ECO:0000313" key="3">
    <source>
        <dbReference type="Proteomes" id="UP001500547"/>
    </source>
</evidence>